<sequence length="198" mass="22137">MSLKKIVGSSCLLLASYGVAEKIVILDTMADIEVQYTDFQGGDFDVKAGRYVRDANWAIDTYGIVAGCPLVTKSFEFFGADQTQNGVIRPKLKFVNLSWAGYWQNYLDVPMMIVRVQYDNQVGDTIQMFHWIPIKQYMPYLRTEGDTWYADAEPNLLLELPETHFTGGISNISVGVCNLIGGLSMTLDDVRLGLKDGN</sequence>
<keyword evidence="2" id="KW-1185">Reference proteome</keyword>
<dbReference type="STRING" id="1445510.YC6258_05931"/>
<dbReference type="KEGG" id="gsn:YC6258_05931"/>
<evidence type="ECO:0000313" key="2">
    <source>
        <dbReference type="Proteomes" id="UP000032266"/>
    </source>
</evidence>
<dbReference type="HOGENOM" id="CLU_1376468_0_0_6"/>
<dbReference type="AlphaFoldDB" id="A0A0C5VFA9"/>
<dbReference type="EMBL" id="CP007142">
    <property type="protein sequence ID" value="AJQ97955.1"/>
    <property type="molecule type" value="Genomic_DNA"/>
</dbReference>
<dbReference type="Proteomes" id="UP000032266">
    <property type="component" value="Chromosome"/>
</dbReference>
<name>A0A0C5VFA9_9GAMM</name>
<accession>A0A0C5VFA9</accession>
<evidence type="ECO:0000313" key="1">
    <source>
        <dbReference type="EMBL" id="AJQ97955.1"/>
    </source>
</evidence>
<dbReference type="RefSeq" id="WP_044619569.1">
    <property type="nucleotide sequence ID" value="NZ_CP007142.1"/>
</dbReference>
<organism evidence="1 2">
    <name type="scientific">Gynuella sunshinyii YC6258</name>
    <dbReference type="NCBI Taxonomy" id="1445510"/>
    <lineage>
        <taxon>Bacteria</taxon>
        <taxon>Pseudomonadati</taxon>
        <taxon>Pseudomonadota</taxon>
        <taxon>Gammaproteobacteria</taxon>
        <taxon>Oceanospirillales</taxon>
        <taxon>Saccharospirillaceae</taxon>
        <taxon>Gynuella</taxon>
    </lineage>
</organism>
<reference evidence="1 2" key="1">
    <citation type="submission" date="2014-01" db="EMBL/GenBank/DDBJ databases">
        <title>Full genme sequencing of cellulolytic bacterium Gynuella sunshinyii YC6258T gen. nov., sp. nov.</title>
        <authorList>
            <person name="Khan H."/>
            <person name="Chung E.J."/>
            <person name="Chung Y.R."/>
        </authorList>
    </citation>
    <scope>NUCLEOTIDE SEQUENCE [LARGE SCALE GENOMIC DNA]</scope>
    <source>
        <strain evidence="1 2">YC6258</strain>
    </source>
</reference>
<protein>
    <submittedName>
        <fullName evidence="1">Uncharacterized protein</fullName>
    </submittedName>
</protein>
<proteinExistence type="predicted"/>
<gene>
    <name evidence="1" type="ORF">YC6258_05931</name>
</gene>